<evidence type="ECO:0000256" key="6">
    <source>
        <dbReference type="ARBA" id="ARBA00022840"/>
    </source>
</evidence>
<feature type="domain" description="Enoyl-CoA hydratase/isomerase" evidence="7">
    <location>
        <begin position="880"/>
        <end position="945"/>
    </location>
</feature>
<keyword evidence="2" id="KW-0723">Serine/threonine-protein kinase</keyword>
<evidence type="ECO:0000313" key="9">
    <source>
        <dbReference type="RefSeq" id="XP_009788651.1"/>
    </source>
</evidence>
<reference evidence="9" key="2">
    <citation type="submission" date="2025-08" db="UniProtKB">
        <authorList>
            <consortium name="RefSeq"/>
        </authorList>
    </citation>
    <scope>IDENTIFICATION</scope>
    <source>
        <tissue evidence="9">Leaf</tissue>
    </source>
</reference>
<dbReference type="STRING" id="4096.A0A1U7XG66"/>
<protein>
    <submittedName>
        <fullName evidence="9">Uncharacterized protein LOC104236431</fullName>
    </submittedName>
</protein>
<dbReference type="SUPFAM" id="SSF47473">
    <property type="entry name" value="EF-hand"/>
    <property type="match status" value="1"/>
</dbReference>
<dbReference type="InterPro" id="IPR011992">
    <property type="entry name" value="EF-hand-dom_pair"/>
</dbReference>
<keyword evidence="8" id="KW-1185">Reference proteome</keyword>
<reference evidence="8" key="1">
    <citation type="journal article" date="2013" name="Genome Biol.">
        <title>Reference genomes and transcriptomes of Nicotiana sylvestris and Nicotiana tomentosiformis.</title>
        <authorList>
            <person name="Sierro N."/>
            <person name="Battey J.N."/>
            <person name="Ouadi S."/>
            <person name="Bovet L."/>
            <person name="Goepfert S."/>
            <person name="Bakaher N."/>
            <person name="Peitsch M.C."/>
            <person name="Ivanov N.V."/>
        </authorList>
    </citation>
    <scope>NUCLEOTIDE SEQUENCE [LARGE SCALE GENOMIC DNA]</scope>
</reference>
<gene>
    <name evidence="9" type="primary">LOC104236431</name>
</gene>
<organism evidence="8 9">
    <name type="scientific">Nicotiana sylvestris</name>
    <name type="common">Wood tobacco</name>
    <name type="synonym">South American tobacco</name>
    <dbReference type="NCBI Taxonomy" id="4096"/>
    <lineage>
        <taxon>Eukaryota</taxon>
        <taxon>Viridiplantae</taxon>
        <taxon>Streptophyta</taxon>
        <taxon>Embryophyta</taxon>
        <taxon>Tracheophyta</taxon>
        <taxon>Spermatophyta</taxon>
        <taxon>Magnoliopsida</taxon>
        <taxon>eudicotyledons</taxon>
        <taxon>Gunneridae</taxon>
        <taxon>Pentapetalae</taxon>
        <taxon>asterids</taxon>
        <taxon>lamiids</taxon>
        <taxon>Solanales</taxon>
        <taxon>Solanaceae</taxon>
        <taxon>Nicotianoideae</taxon>
        <taxon>Nicotianeae</taxon>
        <taxon>Nicotiana</taxon>
    </lineage>
</organism>
<dbReference type="Pfam" id="PF16113">
    <property type="entry name" value="ECH_2"/>
    <property type="match status" value="1"/>
</dbReference>
<evidence type="ECO:0000256" key="4">
    <source>
        <dbReference type="ARBA" id="ARBA00022741"/>
    </source>
</evidence>
<keyword evidence="3" id="KW-0808">Transferase</keyword>
<dbReference type="GO" id="GO:0004674">
    <property type="term" value="F:protein serine/threonine kinase activity"/>
    <property type="evidence" value="ECO:0007669"/>
    <property type="project" value="UniProtKB-KW"/>
</dbReference>
<keyword evidence="4" id="KW-0547">Nucleotide-binding</keyword>
<dbReference type="InterPro" id="IPR045004">
    <property type="entry name" value="ECH_dom"/>
</dbReference>
<dbReference type="GO" id="GO:0005524">
    <property type="term" value="F:ATP binding"/>
    <property type="evidence" value="ECO:0007669"/>
    <property type="project" value="UniProtKB-KW"/>
</dbReference>
<dbReference type="Gene3D" id="3.90.226.10">
    <property type="entry name" value="2-enoyl-CoA Hydratase, Chain A, domain 1"/>
    <property type="match status" value="1"/>
</dbReference>
<dbReference type="AlphaFoldDB" id="A0A1U7XG66"/>
<dbReference type="InterPro" id="IPR050205">
    <property type="entry name" value="CDPK_Ser/Thr_kinases"/>
</dbReference>
<dbReference type="PANTHER" id="PTHR24349">
    <property type="entry name" value="SERINE/THREONINE-PROTEIN KINASE"/>
    <property type="match status" value="1"/>
</dbReference>
<dbReference type="Gene3D" id="1.10.238.10">
    <property type="entry name" value="EF-hand"/>
    <property type="match status" value="1"/>
</dbReference>
<sequence length="1000" mass="113869">MEDQIFRTIDDSIKSVKDSWSKDIAEIRSLLHELVENLTTSKSTPVEFRRFSGEDPEVWISQAERYFEFYGTSKNNKLLRASIYLDGEALEWFRWLLRNKQLMDWEHFVAKVRIRFRTEHLALLEGHIATIKEYSTEIEAQVLDNMSHGCCCSKVFGTERVDINVLTDAMGSDSNNGNSEDVQVFDESSHRDEVSASLVQFTPVSEVLVSASIDPIKGSSATREGEVFDNFSQAAAQTFQEFSPMADDFEIICPVLSKELESESEDYVNTHLIIHAYRLPFIIGNGEVVESLGVNGLLIMDGIRLMHEHISIYLPFDPGESVPPHILFEHLKVHLDKSLYLPITLHSGAFSLAEYIRRYLKLARFFIYTPELKGIPIEPKLIQLSTSLTISQTYKKDHVDSFRQLPNVVHNGHFMVVMHKELKLESSLLVSKDEYATQATIFGLHIFIDGVNDFLLSAWPSITNNAKDLVPTMLPEDTKQRSTSAKVIEQPSFQWEEAADKPIDHIVLSKLKQFRVIGNLMKPAIKVIAADFSEEEIKYLKYMFVSMATNNSETITYERIKSGLARLASKLLEAKVLQLMQACVLKCKGSFYWITLFQLQDKIHGATSHLARLILRPNGDANCCTVMLLLAICEAKLLEEKTNYPTVALHLLFVVDKAGGIVVNLRDSVWDNGLEVCNKADALGSIRPGAKLRKGPMTKQPNRMGGHYIWDPGGIQRTGIMLQLWLKTVLLISSSESLPHPLSLSSTSHPYSYLYSNVNFQKSKLEVLQQQKISDDKLINADFFRMTNKAASTSVPLEIRNRLQMSQLRPRVRKLRTLHKTAIIAFVINVRNCELAFAIGLSHLRHWGVQGIFAFGKGHLHLRYRFCDKYIAFVTHGSPIQEGRKLTLSECLKQKFRLSINILRTIISSDIYDGIRAIIIDKANSPNWYPPTLEKVKDEQLTMIFTPFEEHLELQIRDKEEFRWDGKYENSVYYQLNQEKNQIGISQSIALGTSRRHSAL</sequence>
<accession>A0A1U7XG66</accession>
<name>A0A1U7XG66_NICSY</name>
<keyword evidence="5" id="KW-0418">Kinase</keyword>
<evidence type="ECO:0000256" key="3">
    <source>
        <dbReference type="ARBA" id="ARBA00022679"/>
    </source>
</evidence>
<comment type="similarity">
    <text evidence="1">Belongs to the protein kinase superfamily. CAMK Ser/Thr protein kinase family. CaMK subfamily.</text>
</comment>
<evidence type="ECO:0000259" key="7">
    <source>
        <dbReference type="Pfam" id="PF16113"/>
    </source>
</evidence>
<evidence type="ECO:0000256" key="1">
    <source>
        <dbReference type="ARBA" id="ARBA00005354"/>
    </source>
</evidence>
<keyword evidence="6" id="KW-0067">ATP-binding</keyword>
<dbReference type="RefSeq" id="XP_009788651.1">
    <property type="nucleotide sequence ID" value="XM_009790349.1"/>
</dbReference>
<dbReference type="eggNOG" id="KOG0032">
    <property type="taxonomic scope" value="Eukaryota"/>
</dbReference>
<evidence type="ECO:0000256" key="5">
    <source>
        <dbReference type="ARBA" id="ARBA00022777"/>
    </source>
</evidence>
<evidence type="ECO:0000256" key="2">
    <source>
        <dbReference type="ARBA" id="ARBA00022527"/>
    </source>
</evidence>
<proteinExistence type="inferred from homology"/>
<evidence type="ECO:0000313" key="8">
    <source>
        <dbReference type="Proteomes" id="UP000189701"/>
    </source>
</evidence>
<dbReference type="Proteomes" id="UP000189701">
    <property type="component" value="Unplaced"/>
</dbReference>